<gene>
    <name evidence="1" type="ORF">IAB60_12685</name>
</gene>
<name>A0A9D1KHQ2_9FIRM</name>
<accession>A0A9D1KHQ2</accession>
<evidence type="ECO:0000313" key="1">
    <source>
        <dbReference type="EMBL" id="HIT42927.1"/>
    </source>
</evidence>
<reference evidence="1" key="1">
    <citation type="submission" date="2020-10" db="EMBL/GenBank/DDBJ databases">
        <authorList>
            <person name="Gilroy R."/>
        </authorList>
    </citation>
    <scope>NUCLEOTIDE SEQUENCE</scope>
    <source>
        <strain evidence="1">CHK123-3438</strain>
    </source>
</reference>
<organism evidence="1 2">
    <name type="scientific">Candidatus Caccovicinus merdipullorum</name>
    <dbReference type="NCBI Taxonomy" id="2840724"/>
    <lineage>
        <taxon>Bacteria</taxon>
        <taxon>Bacillati</taxon>
        <taxon>Bacillota</taxon>
        <taxon>Clostridia</taxon>
        <taxon>Eubacteriales</taxon>
        <taxon>Candidatus Caccovicinus</taxon>
    </lineage>
</organism>
<evidence type="ECO:0000313" key="2">
    <source>
        <dbReference type="Proteomes" id="UP000886860"/>
    </source>
</evidence>
<dbReference type="Proteomes" id="UP000886860">
    <property type="component" value="Unassembled WGS sequence"/>
</dbReference>
<proteinExistence type="predicted"/>
<dbReference type="AlphaFoldDB" id="A0A9D1KHQ2"/>
<reference evidence="1" key="2">
    <citation type="journal article" date="2021" name="PeerJ">
        <title>Extensive microbial diversity within the chicken gut microbiome revealed by metagenomics and culture.</title>
        <authorList>
            <person name="Gilroy R."/>
            <person name="Ravi A."/>
            <person name="Getino M."/>
            <person name="Pursley I."/>
            <person name="Horton D.L."/>
            <person name="Alikhan N.F."/>
            <person name="Baker D."/>
            <person name="Gharbi K."/>
            <person name="Hall N."/>
            <person name="Watson M."/>
            <person name="Adriaenssens E.M."/>
            <person name="Foster-Nyarko E."/>
            <person name="Jarju S."/>
            <person name="Secka A."/>
            <person name="Antonio M."/>
            <person name="Oren A."/>
            <person name="Chaudhuri R.R."/>
            <person name="La Ragione R."/>
            <person name="Hildebrand F."/>
            <person name="Pallen M.J."/>
        </authorList>
    </citation>
    <scope>NUCLEOTIDE SEQUENCE</scope>
    <source>
        <strain evidence="1">CHK123-3438</strain>
    </source>
</reference>
<sequence>MIRKKKILVGVLAGMLCDLENADGQGTAQTAEQPELPAMKNNDQRKEFLETFCDWPVWFEVPQAAEVYYRYDLEDGCSLVICEYHYWASWKVKYGYGGEPECTGTREYLLTPEYHYLEDCRTNRTTMIEKLKEIQKKG</sequence>
<comment type="caution">
    <text evidence="1">The sequence shown here is derived from an EMBL/GenBank/DDBJ whole genome shotgun (WGS) entry which is preliminary data.</text>
</comment>
<dbReference type="EMBL" id="DVKS01000209">
    <property type="protein sequence ID" value="HIT42927.1"/>
    <property type="molecule type" value="Genomic_DNA"/>
</dbReference>
<protein>
    <submittedName>
        <fullName evidence="1">Uncharacterized protein</fullName>
    </submittedName>
</protein>